<keyword evidence="1" id="KW-0456">Lyase</keyword>
<dbReference type="InterPro" id="IPR006680">
    <property type="entry name" value="Amidohydro-rel"/>
</dbReference>
<dbReference type="PANTHER" id="PTHR21240:SF28">
    <property type="entry name" value="ISO-OROTATE DECARBOXYLASE (EUROFUNG)"/>
    <property type="match status" value="1"/>
</dbReference>
<name>A0A2A4FM97_9SPHN</name>
<dbReference type="Gene3D" id="3.20.20.140">
    <property type="entry name" value="Metal-dependent hydrolases"/>
    <property type="match status" value="1"/>
</dbReference>
<dbReference type="GO" id="GO:0005737">
    <property type="term" value="C:cytoplasm"/>
    <property type="evidence" value="ECO:0007669"/>
    <property type="project" value="TreeGrafter"/>
</dbReference>
<keyword evidence="4" id="KW-0378">Hydrolase</keyword>
<sequence length="335" mass="36427">MIEQSPAAGLAPEGAGRSSDRDRPSGLIDFHHHFRPPGAPEAIMQLMSRWSPEGAVAEMDGAGVRSGMAFAVPVLGADAAVRQTAARRWNDFGADLGARFPGRFGHFASLPLPDTDACLAEIDYAVGSLHADGFGIATNYDDIWLGDERLWPVYQVLDALDAIVFVHPRDAPCCAPDKLSYHRDVMDGSWLEWPMNTARTIFSLLVSGTLRRFPRIRFIFSHAGGVMPLLVSRIEGFSGWPHVGEAGLARLFPNGLRSELGRLHFECAQAYSLTNIAALRSIVPDTQLLFGSDYPIFPLAHAATQFGNLALPVELETRIAHGNAASVLTARHHAR</sequence>
<evidence type="ECO:0000256" key="2">
    <source>
        <dbReference type="SAM" id="MobiDB-lite"/>
    </source>
</evidence>
<dbReference type="InterPro" id="IPR032466">
    <property type="entry name" value="Metal_Hydrolase"/>
</dbReference>
<reference evidence="4 5" key="1">
    <citation type="submission" date="2017-09" db="EMBL/GenBank/DDBJ databases">
        <title>The Catabolism of 3,6-Dichlorosalicylic acid is Initiated by the Cytochrome P450 Monooxygenase DsmABC in Rhizorhabdus dicambivorans Ndbn-20.</title>
        <authorList>
            <person name="Na L."/>
        </authorList>
    </citation>
    <scope>NUCLEOTIDE SEQUENCE [LARGE SCALE GENOMIC DNA]</scope>
    <source>
        <strain evidence="4 5">Ndbn-20m</strain>
    </source>
</reference>
<feature type="region of interest" description="Disordered" evidence="2">
    <location>
        <begin position="1"/>
        <end position="31"/>
    </location>
</feature>
<dbReference type="SUPFAM" id="SSF51556">
    <property type="entry name" value="Metallo-dependent hydrolases"/>
    <property type="match status" value="1"/>
</dbReference>
<dbReference type="GO" id="GO:0019748">
    <property type="term" value="P:secondary metabolic process"/>
    <property type="evidence" value="ECO:0007669"/>
    <property type="project" value="TreeGrafter"/>
</dbReference>
<dbReference type="GO" id="GO:0016831">
    <property type="term" value="F:carboxy-lyase activity"/>
    <property type="evidence" value="ECO:0007669"/>
    <property type="project" value="InterPro"/>
</dbReference>
<accession>A0A2A4FM97</accession>
<evidence type="ECO:0000256" key="1">
    <source>
        <dbReference type="ARBA" id="ARBA00023239"/>
    </source>
</evidence>
<dbReference type="InterPro" id="IPR032465">
    <property type="entry name" value="ACMSD"/>
</dbReference>
<evidence type="ECO:0000313" key="5">
    <source>
        <dbReference type="Proteomes" id="UP000218934"/>
    </source>
</evidence>
<proteinExistence type="predicted"/>
<comment type="caution">
    <text evidence="4">The sequence shown here is derived from an EMBL/GenBank/DDBJ whole genome shotgun (WGS) entry which is preliminary data.</text>
</comment>
<evidence type="ECO:0000259" key="3">
    <source>
        <dbReference type="Pfam" id="PF04909"/>
    </source>
</evidence>
<keyword evidence="5" id="KW-1185">Reference proteome</keyword>
<feature type="domain" description="Amidohydrolase-related" evidence="3">
    <location>
        <begin position="28"/>
        <end position="328"/>
    </location>
</feature>
<evidence type="ECO:0000313" key="4">
    <source>
        <dbReference type="EMBL" id="PCE39875.1"/>
    </source>
</evidence>
<dbReference type="RefSeq" id="WP_066969620.1">
    <property type="nucleotide sequence ID" value="NZ_NWUF01000042.1"/>
</dbReference>
<protein>
    <submittedName>
        <fullName evidence="4">Amidohydrolase</fullName>
    </submittedName>
</protein>
<dbReference type="OrthoDB" id="149172at2"/>
<gene>
    <name evidence="4" type="ORF">COO09_23260</name>
</gene>
<dbReference type="Proteomes" id="UP000218934">
    <property type="component" value="Unassembled WGS sequence"/>
</dbReference>
<dbReference type="KEGG" id="rdi:CMV14_14530"/>
<dbReference type="Pfam" id="PF04909">
    <property type="entry name" value="Amidohydro_2"/>
    <property type="match status" value="1"/>
</dbReference>
<dbReference type="EMBL" id="NWUF01000042">
    <property type="protein sequence ID" value="PCE39875.1"/>
    <property type="molecule type" value="Genomic_DNA"/>
</dbReference>
<dbReference type="GO" id="GO:0016787">
    <property type="term" value="F:hydrolase activity"/>
    <property type="evidence" value="ECO:0007669"/>
    <property type="project" value="UniProtKB-KW"/>
</dbReference>
<dbReference type="AlphaFoldDB" id="A0A2A4FM97"/>
<organism evidence="4 5">
    <name type="scientific">Rhizorhabdus dicambivorans</name>
    <dbReference type="NCBI Taxonomy" id="1850238"/>
    <lineage>
        <taxon>Bacteria</taxon>
        <taxon>Pseudomonadati</taxon>
        <taxon>Pseudomonadota</taxon>
        <taxon>Alphaproteobacteria</taxon>
        <taxon>Sphingomonadales</taxon>
        <taxon>Sphingomonadaceae</taxon>
        <taxon>Rhizorhabdus</taxon>
    </lineage>
</organism>
<dbReference type="PANTHER" id="PTHR21240">
    <property type="entry name" value="2-AMINO-3-CARBOXYLMUCONATE-6-SEMIALDEHYDE DECARBOXYLASE"/>
    <property type="match status" value="1"/>
</dbReference>